<keyword evidence="1" id="KW-0812">Transmembrane</keyword>
<feature type="transmembrane region" description="Helical" evidence="1">
    <location>
        <begin position="80"/>
        <end position="101"/>
    </location>
</feature>
<accession>A0A8S5T9J0</accession>
<proteinExistence type="predicted"/>
<evidence type="ECO:0000313" key="2">
    <source>
        <dbReference type="EMBL" id="DAF59937.1"/>
    </source>
</evidence>
<organism evidence="2">
    <name type="scientific">Siphoviridae sp. ctGz830</name>
    <dbReference type="NCBI Taxonomy" id="2827825"/>
    <lineage>
        <taxon>Viruses</taxon>
        <taxon>Duplodnaviria</taxon>
        <taxon>Heunggongvirae</taxon>
        <taxon>Uroviricota</taxon>
        <taxon>Caudoviricetes</taxon>
    </lineage>
</organism>
<reference evidence="2" key="1">
    <citation type="journal article" date="2021" name="Proc. Natl. Acad. Sci. U.S.A.">
        <title>A Catalog of Tens of Thousands of Viruses from Human Metagenomes Reveals Hidden Associations with Chronic Diseases.</title>
        <authorList>
            <person name="Tisza M.J."/>
            <person name="Buck C.B."/>
        </authorList>
    </citation>
    <scope>NUCLEOTIDE SEQUENCE</scope>
    <source>
        <strain evidence="2">CtGz830</strain>
    </source>
</reference>
<sequence>MKSKKHYPKNNNETPSKISVKKEQIEMYQGPIPHPDTLRKYEEISPGFADRIIRMTEDQLHHRVELENKVIDSKIKDSRLGMILGFILSLITIGIGAYLIVLGKDVIGFSLVIGNLASLVVAFIYATNSNRKEREEKEK</sequence>
<keyword evidence="1" id="KW-0472">Membrane</keyword>
<dbReference type="EMBL" id="BK032780">
    <property type="protein sequence ID" value="DAF59937.1"/>
    <property type="molecule type" value="Genomic_DNA"/>
</dbReference>
<protein>
    <submittedName>
        <fullName evidence="2">Putative membrane protein</fullName>
    </submittedName>
</protein>
<name>A0A8S5T9J0_9CAUD</name>
<dbReference type="InterPro" id="IPR019284">
    <property type="entry name" value="RP532"/>
</dbReference>
<keyword evidence="1" id="KW-1133">Transmembrane helix</keyword>
<feature type="transmembrane region" description="Helical" evidence="1">
    <location>
        <begin position="107"/>
        <end position="127"/>
    </location>
</feature>
<dbReference type="Pfam" id="PF10097">
    <property type="entry name" value="DUF2335"/>
    <property type="match status" value="1"/>
</dbReference>
<evidence type="ECO:0000256" key="1">
    <source>
        <dbReference type="SAM" id="Phobius"/>
    </source>
</evidence>